<keyword evidence="1" id="KW-0732">Signal</keyword>
<dbReference type="EMBL" id="BGZK01001766">
    <property type="protein sequence ID" value="GBP85899.1"/>
    <property type="molecule type" value="Genomic_DNA"/>
</dbReference>
<feature type="chain" id="PRO_5020024682" evidence="1">
    <location>
        <begin position="16"/>
        <end position="89"/>
    </location>
</feature>
<feature type="signal peptide" evidence="1">
    <location>
        <begin position="1"/>
        <end position="15"/>
    </location>
</feature>
<evidence type="ECO:0000313" key="3">
    <source>
        <dbReference type="Proteomes" id="UP000299102"/>
    </source>
</evidence>
<sequence length="89" mass="9409">MSSISFLTFASIGLASRLLRILFRGDETALRAGGERGRRRTCDARAHAGPAGYKLAAVNLRAALQINISDSDPCQRGPDLYWGAGGACA</sequence>
<dbReference type="Proteomes" id="UP000299102">
    <property type="component" value="Unassembled WGS sequence"/>
</dbReference>
<accession>A0A4C1ZG48</accession>
<reference evidence="2 3" key="1">
    <citation type="journal article" date="2019" name="Commun. Biol.">
        <title>The bagworm genome reveals a unique fibroin gene that provides high tensile strength.</title>
        <authorList>
            <person name="Kono N."/>
            <person name="Nakamura H."/>
            <person name="Ohtoshi R."/>
            <person name="Tomita M."/>
            <person name="Numata K."/>
            <person name="Arakawa K."/>
        </authorList>
    </citation>
    <scope>NUCLEOTIDE SEQUENCE [LARGE SCALE GENOMIC DNA]</scope>
</reference>
<gene>
    <name evidence="2" type="ORF">EVAR_36067_1</name>
</gene>
<proteinExistence type="predicted"/>
<evidence type="ECO:0000256" key="1">
    <source>
        <dbReference type="SAM" id="SignalP"/>
    </source>
</evidence>
<name>A0A4C1ZG48_EUMVA</name>
<comment type="caution">
    <text evidence="2">The sequence shown here is derived from an EMBL/GenBank/DDBJ whole genome shotgun (WGS) entry which is preliminary data.</text>
</comment>
<evidence type="ECO:0000313" key="2">
    <source>
        <dbReference type="EMBL" id="GBP85899.1"/>
    </source>
</evidence>
<keyword evidence="3" id="KW-1185">Reference proteome</keyword>
<organism evidence="2 3">
    <name type="scientific">Eumeta variegata</name>
    <name type="common">Bagworm moth</name>
    <name type="synonym">Eumeta japonica</name>
    <dbReference type="NCBI Taxonomy" id="151549"/>
    <lineage>
        <taxon>Eukaryota</taxon>
        <taxon>Metazoa</taxon>
        <taxon>Ecdysozoa</taxon>
        <taxon>Arthropoda</taxon>
        <taxon>Hexapoda</taxon>
        <taxon>Insecta</taxon>
        <taxon>Pterygota</taxon>
        <taxon>Neoptera</taxon>
        <taxon>Endopterygota</taxon>
        <taxon>Lepidoptera</taxon>
        <taxon>Glossata</taxon>
        <taxon>Ditrysia</taxon>
        <taxon>Tineoidea</taxon>
        <taxon>Psychidae</taxon>
        <taxon>Oiketicinae</taxon>
        <taxon>Eumeta</taxon>
    </lineage>
</organism>
<dbReference type="AlphaFoldDB" id="A0A4C1ZG48"/>
<protein>
    <submittedName>
        <fullName evidence="2">Uncharacterized protein</fullName>
    </submittedName>
</protein>